<name>A0AAD7MH73_9AGAR</name>
<evidence type="ECO:0000313" key="2">
    <source>
        <dbReference type="Proteomes" id="UP001215598"/>
    </source>
</evidence>
<accession>A0AAD7MH73</accession>
<reference evidence="1" key="1">
    <citation type="submission" date="2023-03" db="EMBL/GenBank/DDBJ databases">
        <title>Massive genome expansion in bonnet fungi (Mycena s.s.) driven by repeated elements and novel gene families across ecological guilds.</title>
        <authorList>
            <consortium name="Lawrence Berkeley National Laboratory"/>
            <person name="Harder C.B."/>
            <person name="Miyauchi S."/>
            <person name="Viragh M."/>
            <person name="Kuo A."/>
            <person name="Thoen E."/>
            <person name="Andreopoulos B."/>
            <person name="Lu D."/>
            <person name="Skrede I."/>
            <person name="Drula E."/>
            <person name="Henrissat B."/>
            <person name="Morin E."/>
            <person name="Kohler A."/>
            <person name="Barry K."/>
            <person name="LaButti K."/>
            <person name="Morin E."/>
            <person name="Salamov A."/>
            <person name="Lipzen A."/>
            <person name="Mereny Z."/>
            <person name="Hegedus B."/>
            <person name="Baldrian P."/>
            <person name="Stursova M."/>
            <person name="Weitz H."/>
            <person name="Taylor A."/>
            <person name="Grigoriev I.V."/>
            <person name="Nagy L.G."/>
            <person name="Martin F."/>
            <person name="Kauserud H."/>
        </authorList>
    </citation>
    <scope>NUCLEOTIDE SEQUENCE</scope>
    <source>
        <strain evidence="1">CBHHK182m</strain>
    </source>
</reference>
<dbReference type="Proteomes" id="UP001215598">
    <property type="component" value="Unassembled WGS sequence"/>
</dbReference>
<gene>
    <name evidence="1" type="ORF">B0H16DRAFT_1740623</name>
</gene>
<sequence>MRQCAHNDLMRAPAKAAMQIESGLRDLGLDRAEGCWDTQRTAIAVAPRDSSREYLFCTESGLSPAVGEDPDAMYRPWRACSPHLLDYFTTLPKAISLSAVSMILQAGCDGFLREKEELDNDTIIRSDSTGPGMTAEEGARADLADFEMLERVHEVQFRGQRYARGLPHGLAVRRKELGIHEKPLVGLCLCSLIAKSIAVKSLRVRRAPPVHAHLDDFAQAQPQTHNEASLIDQLAVEWKMDLDRPRHDDHQRNRANALRARHGQMQTEADTPRASFIRNPAIPSSSPFSSIPRISRVPARFPAAPICTRLRTQLDELKKYE</sequence>
<dbReference type="EMBL" id="JARKIB010000278">
    <property type="protein sequence ID" value="KAJ7717331.1"/>
    <property type="molecule type" value="Genomic_DNA"/>
</dbReference>
<protein>
    <submittedName>
        <fullName evidence="1">Uncharacterized protein</fullName>
    </submittedName>
</protein>
<comment type="caution">
    <text evidence="1">The sequence shown here is derived from an EMBL/GenBank/DDBJ whole genome shotgun (WGS) entry which is preliminary data.</text>
</comment>
<keyword evidence="2" id="KW-1185">Reference proteome</keyword>
<organism evidence="1 2">
    <name type="scientific">Mycena metata</name>
    <dbReference type="NCBI Taxonomy" id="1033252"/>
    <lineage>
        <taxon>Eukaryota</taxon>
        <taxon>Fungi</taxon>
        <taxon>Dikarya</taxon>
        <taxon>Basidiomycota</taxon>
        <taxon>Agaricomycotina</taxon>
        <taxon>Agaricomycetes</taxon>
        <taxon>Agaricomycetidae</taxon>
        <taxon>Agaricales</taxon>
        <taxon>Marasmiineae</taxon>
        <taxon>Mycenaceae</taxon>
        <taxon>Mycena</taxon>
    </lineage>
</organism>
<proteinExistence type="predicted"/>
<evidence type="ECO:0000313" key="1">
    <source>
        <dbReference type="EMBL" id="KAJ7717331.1"/>
    </source>
</evidence>
<dbReference type="AlphaFoldDB" id="A0AAD7MH73"/>